<evidence type="ECO:0000256" key="2">
    <source>
        <dbReference type="ARBA" id="ARBA00022821"/>
    </source>
</evidence>
<dbReference type="SUPFAM" id="SSF52540">
    <property type="entry name" value="P-loop containing nucleoside triphosphate hydrolases"/>
    <property type="match status" value="1"/>
</dbReference>
<accession>A0A5E4F2I5</accession>
<dbReference type="PANTHER" id="PTHR36766:SF59">
    <property type="entry name" value="DISEASE RESISTANCE PROTEIN RGA2-LIKE"/>
    <property type="match status" value="1"/>
</dbReference>
<dbReference type="InterPro" id="IPR027417">
    <property type="entry name" value="P-loop_NTPase"/>
</dbReference>
<feature type="domain" description="NB-ARC" evidence="3">
    <location>
        <begin position="150"/>
        <end position="276"/>
    </location>
</feature>
<dbReference type="Gene3D" id="1.20.5.4130">
    <property type="match status" value="1"/>
</dbReference>
<organism evidence="5 6">
    <name type="scientific">Prunus dulcis</name>
    <name type="common">Almond</name>
    <name type="synonym">Amygdalus dulcis</name>
    <dbReference type="NCBI Taxonomy" id="3755"/>
    <lineage>
        <taxon>Eukaryota</taxon>
        <taxon>Viridiplantae</taxon>
        <taxon>Streptophyta</taxon>
        <taxon>Embryophyta</taxon>
        <taxon>Tracheophyta</taxon>
        <taxon>Spermatophyta</taxon>
        <taxon>Magnoliopsida</taxon>
        <taxon>eudicotyledons</taxon>
        <taxon>Gunneridae</taxon>
        <taxon>Pentapetalae</taxon>
        <taxon>rosids</taxon>
        <taxon>fabids</taxon>
        <taxon>Rosales</taxon>
        <taxon>Rosaceae</taxon>
        <taxon>Amygdaloideae</taxon>
        <taxon>Amygdaleae</taxon>
        <taxon>Prunus</taxon>
    </lineage>
</organism>
<dbReference type="PRINTS" id="PR00364">
    <property type="entry name" value="DISEASERSIST"/>
</dbReference>
<dbReference type="Gene3D" id="1.10.10.10">
    <property type="entry name" value="Winged helix-like DNA-binding domain superfamily/Winged helix DNA-binding domain"/>
    <property type="match status" value="1"/>
</dbReference>
<dbReference type="OMA" id="YPADEEN"/>
<name>A0A5E4F2I5_PRUDU</name>
<dbReference type="Proteomes" id="UP000327085">
    <property type="component" value="Chromosome 8"/>
</dbReference>
<dbReference type="InterPro" id="IPR036388">
    <property type="entry name" value="WH-like_DNA-bd_sf"/>
</dbReference>
<proteinExistence type="predicted"/>
<reference evidence="6" key="1">
    <citation type="journal article" date="2020" name="Plant J.">
        <title>Transposons played a major role in the diversification between the closely related almond and peach genomes: results from the almond genome sequence.</title>
        <authorList>
            <person name="Alioto T."/>
            <person name="Alexiou K.G."/>
            <person name="Bardil A."/>
            <person name="Barteri F."/>
            <person name="Castanera R."/>
            <person name="Cruz F."/>
            <person name="Dhingra A."/>
            <person name="Duval H."/>
            <person name="Fernandez I Marti A."/>
            <person name="Frias L."/>
            <person name="Galan B."/>
            <person name="Garcia J.L."/>
            <person name="Howad W."/>
            <person name="Gomez-Garrido J."/>
            <person name="Gut M."/>
            <person name="Julca I."/>
            <person name="Morata J."/>
            <person name="Puigdomenech P."/>
            <person name="Ribeca P."/>
            <person name="Rubio Cabetas M.J."/>
            <person name="Vlasova A."/>
            <person name="Wirthensohn M."/>
            <person name="Garcia-Mas J."/>
            <person name="Gabaldon T."/>
            <person name="Casacuberta J.M."/>
            <person name="Arus P."/>
        </authorList>
    </citation>
    <scope>NUCLEOTIDE SEQUENCE [LARGE SCALE GENOMIC DNA]</scope>
    <source>
        <strain evidence="6">cv. Texas</strain>
    </source>
</reference>
<dbReference type="InParanoid" id="A0A5E4F2I5"/>
<protein>
    <recommendedName>
        <fullName evidence="7">NB-ARC domain-containing disease resistance protein</fullName>
    </recommendedName>
</protein>
<evidence type="ECO:0000259" key="4">
    <source>
        <dbReference type="Pfam" id="PF23559"/>
    </source>
</evidence>
<dbReference type="EMBL" id="CABIKO010000057">
    <property type="protein sequence ID" value="VVA22006.1"/>
    <property type="molecule type" value="Genomic_DNA"/>
</dbReference>
<dbReference type="InterPro" id="IPR002182">
    <property type="entry name" value="NB-ARC"/>
</dbReference>
<feature type="domain" description="Disease resistance protein winged helix" evidence="4">
    <location>
        <begin position="360"/>
        <end position="431"/>
    </location>
</feature>
<dbReference type="GO" id="GO:0006952">
    <property type="term" value="P:defense response"/>
    <property type="evidence" value="ECO:0007669"/>
    <property type="project" value="UniProtKB-KW"/>
</dbReference>
<dbReference type="InterPro" id="IPR042197">
    <property type="entry name" value="Apaf_helical"/>
</dbReference>
<dbReference type="GO" id="GO:0005524">
    <property type="term" value="F:ATP binding"/>
    <property type="evidence" value="ECO:0007669"/>
    <property type="project" value="UniProtKB-KW"/>
</dbReference>
<dbReference type="GO" id="GO:0043531">
    <property type="term" value="F:ADP binding"/>
    <property type="evidence" value="ECO:0007669"/>
    <property type="project" value="InterPro"/>
</dbReference>
<evidence type="ECO:0000313" key="6">
    <source>
        <dbReference type="Proteomes" id="UP000327085"/>
    </source>
</evidence>
<dbReference type="Gene3D" id="1.10.8.430">
    <property type="entry name" value="Helical domain of apoptotic protease-activating factors"/>
    <property type="match status" value="1"/>
</dbReference>
<evidence type="ECO:0000259" key="3">
    <source>
        <dbReference type="Pfam" id="PF00931"/>
    </source>
</evidence>
<evidence type="ECO:0008006" key="7">
    <source>
        <dbReference type="Google" id="ProtNLM"/>
    </source>
</evidence>
<evidence type="ECO:0000313" key="5">
    <source>
        <dbReference type="EMBL" id="VVA22006.1"/>
    </source>
</evidence>
<dbReference type="PANTHER" id="PTHR36766">
    <property type="entry name" value="PLANT BROAD-SPECTRUM MILDEW RESISTANCE PROTEIN RPW8"/>
    <property type="match status" value="1"/>
</dbReference>
<dbReference type="Pfam" id="PF00931">
    <property type="entry name" value="NB-ARC"/>
    <property type="match status" value="1"/>
</dbReference>
<sequence>MARGTNPACPNLVILPPGLKLLIELQYLPVQECPSLSDAKAEDEAGQLGKQIEQAYSLQWVLISDEMEAANIVLSPLLQVIFDRLASPTLQKLSDIWSVKDNHDSLQRDLMRVQAILQDAGEKQLTNKSVRLWLSNLKNAASDAEDLLDSFITQETIKGYDAEDLLSVIMKAIIESATKDECKLSEIDLLQSRIWNLLHNKRYLIVLDDIWTENQDDWDKLRPLFRGDVDGCKIIVTTRNTKTAFMTDSPNSPFYLKGLAEDDCWALFKQRAFGRTEEEKYPWLLSIGKQMVKKCGGVPLAVKSLGSLMRFKREEQQSLFMQNSDLWKLDACQNKVLPALMLSYIHLPSHLKQCFAFCSIFPRNYEFKKQKLIYLWMAEGLILQEGSKRPEDIGENYFADLLWMSFFQEVELCEGVSITGYKMNDVIHDLARYVAGKEYVILEKGAPPNGPAQIRHSSVVYTYGEITIPEALYEEKHLRTLLLIGESGSLRSIGKMFSTFVYLRSLDLSSCTVYNLPESLGDMEDRKSTSGYVFLLSSGAVSWSSKKQPIVRKNNASN</sequence>
<dbReference type="AlphaFoldDB" id="A0A5E4F2I5"/>
<evidence type="ECO:0000256" key="1">
    <source>
        <dbReference type="ARBA" id="ARBA00022737"/>
    </source>
</evidence>
<keyword evidence="1" id="KW-0677">Repeat</keyword>
<dbReference type="InterPro" id="IPR058922">
    <property type="entry name" value="WHD_DRP"/>
</dbReference>
<gene>
    <name evidence="5" type="ORF">ALMOND_2B006466</name>
</gene>
<dbReference type="Pfam" id="PF23559">
    <property type="entry name" value="WHD_DRP"/>
    <property type="match status" value="1"/>
</dbReference>
<keyword evidence="2" id="KW-0611">Plant defense</keyword>
<dbReference type="Gramene" id="VVA22006">
    <property type="protein sequence ID" value="VVA22006"/>
    <property type="gene ID" value="Prudul26B006466"/>
</dbReference>